<comment type="pathway">
    <text evidence="1">Carbohydrate degradation.</text>
</comment>
<evidence type="ECO:0000256" key="6">
    <source>
        <dbReference type="ARBA" id="ARBA00022777"/>
    </source>
</evidence>
<evidence type="ECO:0000259" key="11">
    <source>
        <dbReference type="Pfam" id="PF03727"/>
    </source>
</evidence>
<sequence>MNEIIKKVNTFLMKYRMHHEGIDLARDSRTFIEDMDRGLAGEESTLKMLCTYLNPEGDIPVNEPVIVIDAGGTNFRVAVVTFDSDKKPAIDDFKLYSMPGTNGEISKDEFFNTIAGYLESVINKSNKIGFCFSYPTEILPNKDGKLIRFNKEVRVRGMHGVEIGSSLLEALKQKGYTNKKSIVLLNDTVATLLGGKAAHPDRKFDSYIGFILGTGTNTCYIEENSKIKKARDLADAAGSTMINIESGGYGKATRGELDEQLDLTTSDPGSQQFEKMISGAYQGKLLMTVMKKAAQDGLFTDKAAENLLGIKELVSRDIDDFCYYPYSKDNVLGRCINSESINNENNRLTLYYIIDAIIERAAKLTAINLAAVIVKTGRGKNPLLPVCVAAEGTTFYKSKLFRGKLDHYIREYFNEESGIFCEFAKTENATLTGTAIAGLLN</sequence>
<dbReference type="InterPro" id="IPR043129">
    <property type="entry name" value="ATPase_NBD"/>
</dbReference>
<keyword evidence="13" id="KW-1185">Reference proteome</keyword>
<evidence type="ECO:0000256" key="4">
    <source>
        <dbReference type="ARBA" id="ARBA00022679"/>
    </source>
</evidence>
<dbReference type="RefSeq" id="WP_114299658.1">
    <property type="nucleotide sequence ID" value="NZ_QPJT01000032.1"/>
</dbReference>
<dbReference type="InterPro" id="IPR022672">
    <property type="entry name" value="Hexokinase_N"/>
</dbReference>
<dbReference type="GO" id="GO:0006096">
    <property type="term" value="P:glycolytic process"/>
    <property type="evidence" value="ECO:0007669"/>
    <property type="project" value="UniProtKB-UniPathway"/>
</dbReference>
<dbReference type="CDD" id="cd24000">
    <property type="entry name" value="ASKHA_NBD_HK"/>
    <property type="match status" value="1"/>
</dbReference>
<dbReference type="PANTHER" id="PTHR19443:SF16">
    <property type="entry name" value="HEXOKINASE TYPE 1-RELATED"/>
    <property type="match status" value="1"/>
</dbReference>
<reference evidence="12 13" key="1">
    <citation type="submission" date="2018-07" db="EMBL/GenBank/DDBJ databases">
        <title>Genomic Encyclopedia of Type Strains, Phase IV (KMG-IV): sequencing the most valuable type-strain genomes for metagenomic binning, comparative biology and taxonomic classification.</title>
        <authorList>
            <person name="Goeker M."/>
        </authorList>
    </citation>
    <scope>NUCLEOTIDE SEQUENCE [LARGE SCALE GENOMIC DNA]</scope>
    <source>
        <strain evidence="12 13">DSM 27016</strain>
    </source>
</reference>
<dbReference type="OrthoDB" id="6383434at2"/>
<keyword evidence="4" id="KW-0808">Transferase</keyword>
<organism evidence="12 13">
    <name type="scientific">Anaerobacterium chartisolvens</name>
    <dbReference type="NCBI Taxonomy" id="1297424"/>
    <lineage>
        <taxon>Bacteria</taxon>
        <taxon>Bacillati</taxon>
        <taxon>Bacillota</taxon>
        <taxon>Clostridia</taxon>
        <taxon>Eubacteriales</taxon>
        <taxon>Oscillospiraceae</taxon>
        <taxon>Anaerobacterium</taxon>
    </lineage>
</organism>
<dbReference type="GO" id="GO:0005524">
    <property type="term" value="F:ATP binding"/>
    <property type="evidence" value="ECO:0007669"/>
    <property type="project" value="UniProtKB-KW"/>
</dbReference>
<keyword evidence="6 12" id="KW-0418">Kinase</keyword>
<dbReference type="PANTHER" id="PTHR19443">
    <property type="entry name" value="HEXOKINASE"/>
    <property type="match status" value="1"/>
</dbReference>
<dbReference type="GO" id="GO:0006006">
    <property type="term" value="P:glucose metabolic process"/>
    <property type="evidence" value="ECO:0007669"/>
    <property type="project" value="TreeGrafter"/>
</dbReference>
<comment type="pathway">
    <text evidence="2">Carbohydrate metabolism.</text>
</comment>
<comment type="caution">
    <text evidence="12">The sequence shown here is derived from an EMBL/GenBank/DDBJ whole genome shotgun (WGS) entry which is preliminary data.</text>
</comment>
<dbReference type="GO" id="GO:0008865">
    <property type="term" value="F:fructokinase activity"/>
    <property type="evidence" value="ECO:0007669"/>
    <property type="project" value="TreeGrafter"/>
</dbReference>
<comment type="similarity">
    <text evidence="3">Belongs to the hexokinase family.</text>
</comment>
<dbReference type="GO" id="GO:0001678">
    <property type="term" value="P:intracellular glucose homeostasis"/>
    <property type="evidence" value="ECO:0007669"/>
    <property type="project" value="InterPro"/>
</dbReference>
<keyword evidence="5" id="KW-0547">Nucleotide-binding</keyword>
<dbReference type="Proteomes" id="UP000253034">
    <property type="component" value="Unassembled WGS sequence"/>
</dbReference>
<dbReference type="AlphaFoldDB" id="A0A369ANK4"/>
<evidence type="ECO:0000256" key="1">
    <source>
        <dbReference type="ARBA" id="ARBA00004921"/>
    </source>
</evidence>
<keyword evidence="8" id="KW-0324">Glycolysis</keyword>
<evidence type="ECO:0000256" key="2">
    <source>
        <dbReference type="ARBA" id="ARBA00005007"/>
    </source>
</evidence>
<dbReference type="Gene3D" id="3.30.420.40">
    <property type="match status" value="1"/>
</dbReference>
<feature type="domain" description="Hexokinase C-terminal" evidence="11">
    <location>
        <begin position="208"/>
        <end position="438"/>
    </location>
</feature>
<dbReference type="InterPro" id="IPR022673">
    <property type="entry name" value="Hexokinase_C"/>
</dbReference>
<evidence type="ECO:0000256" key="3">
    <source>
        <dbReference type="ARBA" id="ARBA00009225"/>
    </source>
</evidence>
<dbReference type="InterPro" id="IPR001312">
    <property type="entry name" value="Hexokinase"/>
</dbReference>
<dbReference type="Pfam" id="PF00349">
    <property type="entry name" value="Hexokinase_1"/>
    <property type="match status" value="1"/>
</dbReference>
<dbReference type="Pfam" id="PF03727">
    <property type="entry name" value="Hexokinase_2"/>
    <property type="match status" value="1"/>
</dbReference>
<evidence type="ECO:0000313" key="12">
    <source>
        <dbReference type="EMBL" id="RCX09908.1"/>
    </source>
</evidence>
<evidence type="ECO:0000256" key="7">
    <source>
        <dbReference type="ARBA" id="ARBA00022840"/>
    </source>
</evidence>
<protein>
    <submittedName>
        <fullName evidence="12">Hexokinase</fullName>
    </submittedName>
</protein>
<dbReference type="Gene3D" id="3.40.367.20">
    <property type="match status" value="1"/>
</dbReference>
<keyword evidence="7" id="KW-0067">ATP-binding</keyword>
<dbReference type="GO" id="GO:0004340">
    <property type="term" value="F:glucokinase activity"/>
    <property type="evidence" value="ECO:0007669"/>
    <property type="project" value="TreeGrafter"/>
</dbReference>
<dbReference type="PRINTS" id="PR00475">
    <property type="entry name" value="HEXOKINASE"/>
</dbReference>
<dbReference type="EMBL" id="QPJT01000032">
    <property type="protein sequence ID" value="RCX09908.1"/>
    <property type="molecule type" value="Genomic_DNA"/>
</dbReference>
<evidence type="ECO:0000256" key="5">
    <source>
        <dbReference type="ARBA" id="ARBA00022741"/>
    </source>
</evidence>
<proteinExistence type="inferred from homology"/>
<feature type="domain" description="Hexokinase N-terminal" evidence="10">
    <location>
        <begin position="23"/>
        <end position="195"/>
    </location>
</feature>
<accession>A0A369ANK4</accession>
<gene>
    <name evidence="12" type="ORF">DFR58_1322</name>
</gene>
<dbReference type="UniPathway" id="UPA00109">
    <property type="reaction ID" value="UER00180"/>
</dbReference>
<evidence type="ECO:0000259" key="10">
    <source>
        <dbReference type="Pfam" id="PF00349"/>
    </source>
</evidence>
<dbReference type="PROSITE" id="PS51748">
    <property type="entry name" value="HEXOKINASE_2"/>
    <property type="match status" value="1"/>
</dbReference>
<evidence type="ECO:0000313" key="13">
    <source>
        <dbReference type="Proteomes" id="UP000253034"/>
    </source>
</evidence>
<evidence type="ECO:0000256" key="9">
    <source>
        <dbReference type="ARBA" id="ARBA00047905"/>
    </source>
</evidence>
<dbReference type="SUPFAM" id="SSF53067">
    <property type="entry name" value="Actin-like ATPase domain"/>
    <property type="match status" value="2"/>
</dbReference>
<evidence type="ECO:0000256" key="8">
    <source>
        <dbReference type="ARBA" id="ARBA00023152"/>
    </source>
</evidence>
<name>A0A369ANK4_9FIRM</name>
<comment type="catalytic activity">
    <reaction evidence="9">
        <text>D-fructose + ATP = D-fructose 6-phosphate + ADP + H(+)</text>
        <dbReference type="Rhea" id="RHEA:16125"/>
        <dbReference type="ChEBI" id="CHEBI:15378"/>
        <dbReference type="ChEBI" id="CHEBI:30616"/>
        <dbReference type="ChEBI" id="CHEBI:37721"/>
        <dbReference type="ChEBI" id="CHEBI:61527"/>
        <dbReference type="ChEBI" id="CHEBI:456216"/>
        <dbReference type="EC" id="2.7.1.1"/>
    </reaction>
    <physiologicalReaction direction="left-to-right" evidence="9">
        <dbReference type="Rhea" id="RHEA:16126"/>
    </physiologicalReaction>
</comment>
<dbReference type="GO" id="GO:0005536">
    <property type="term" value="F:D-glucose binding"/>
    <property type="evidence" value="ECO:0007669"/>
    <property type="project" value="InterPro"/>
</dbReference>